<gene>
    <name evidence="1" type="ORF">CLUMA_CG015617</name>
</gene>
<evidence type="ECO:0000313" key="1">
    <source>
        <dbReference type="EMBL" id="CRL02532.1"/>
    </source>
</evidence>
<sequence>MPTKNQHQKTMIIMEKQTKMFYLLYLNRTNQHKKKLIARPFALKFIRSKQGMFVCNDCYALFFLSYLTSKHYLWIPHLVRNLSLMSSETNDVKRTINFKCFHDKKLTFSLWLVRVQIFNMLKQKRS</sequence>
<reference evidence="1 2" key="1">
    <citation type="submission" date="2015-04" db="EMBL/GenBank/DDBJ databases">
        <authorList>
            <person name="Syromyatnikov M.Y."/>
            <person name="Popov V.N."/>
        </authorList>
    </citation>
    <scope>NUCLEOTIDE SEQUENCE [LARGE SCALE GENOMIC DNA]</scope>
</reference>
<dbReference type="EMBL" id="CVRI01000057">
    <property type="protein sequence ID" value="CRL02532.1"/>
    <property type="molecule type" value="Genomic_DNA"/>
</dbReference>
<evidence type="ECO:0000313" key="2">
    <source>
        <dbReference type="Proteomes" id="UP000183832"/>
    </source>
</evidence>
<proteinExistence type="predicted"/>
<protein>
    <submittedName>
        <fullName evidence="1">CLUMA_CG015617, isoform A</fullName>
    </submittedName>
</protein>
<keyword evidence="2" id="KW-1185">Reference proteome</keyword>
<dbReference type="AlphaFoldDB" id="A0A1J1ISJ1"/>
<organism evidence="1 2">
    <name type="scientific">Clunio marinus</name>
    <dbReference type="NCBI Taxonomy" id="568069"/>
    <lineage>
        <taxon>Eukaryota</taxon>
        <taxon>Metazoa</taxon>
        <taxon>Ecdysozoa</taxon>
        <taxon>Arthropoda</taxon>
        <taxon>Hexapoda</taxon>
        <taxon>Insecta</taxon>
        <taxon>Pterygota</taxon>
        <taxon>Neoptera</taxon>
        <taxon>Endopterygota</taxon>
        <taxon>Diptera</taxon>
        <taxon>Nematocera</taxon>
        <taxon>Chironomoidea</taxon>
        <taxon>Chironomidae</taxon>
        <taxon>Clunio</taxon>
    </lineage>
</organism>
<accession>A0A1J1ISJ1</accession>
<dbReference type="Proteomes" id="UP000183832">
    <property type="component" value="Unassembled WGS sequence"/>
</dbReference>
<name>A0A1J1ISJ1_9DIPT</name>